<name>A0A6G0XAV5_9STRA</name>
<gene>
    <name evidence="1" type="ORF">Ae201684_006462</name>
</gene>
<proteinExistence type="predicted"/>
<keyword evidence="2" id="KW-1185">Reference proteome</keyword>
<evidence type="ECO:0000313" key="2">
    <source>
        <dbReference type="Proteomes" id="UP000481153"/>
    </source>
</evidence>
<accession>A0A6G0XAV5</accession>
<dbReference type="EMBL" id="VJMJ01000084">
    <property type="protein sequence ID" value="KAF0737289.1"/>
    <property type="molecule type" value="Genomic_DNA"/>
</dbReference>
<organism evidence="1 2">
    <name type="scientific">Aphanomyces euteiches</name>
    <dbReference type="NCBI Taxonomy" id="100861"/>
    <lineage>
        <taxon>Eukaryota</taxon>
        <taxon>Sar</taxon>
        <taxon>Stramenopiles</taxon>
        <taxon>Oomycota</taxon>
        <taxon>Saprolegniomycetes</taxon>
        <taxon>Saprolegniales</taxon>
        <taxon>Verrucalvaceae</taxon>
        <taxon>Aphanomyces</taxon>
    </lineage>
</organism>
<sequence length="251" mass="28103">MTTAATTPWTKLVALLKKKRDAQDAKDCSVPIGCRFVVVKSSARTLFSLFSTHREASPSVLFLSVNAGTIAIQDDTQDVETDIADVHVELKGKKQIELVLQREGGCVMATYGLEHRVQAIECIGTIHFMQHAAYLQTTKRSQFSNVFHDSILVTHMQHTIDFASEMWTLAMWNVLYPYSRISDVLRDAQSALVATDVRQAVLHLNALLDEFYALASFSDESDAPRHLHASYLTLLLAKIKALEVHIELYIV</sequence>
<dbReference type="Proteomes" id="UP000481153">
    <property type="component" value="Unassembled WGS sequence"/>
</dbReference>
<dbReference type="VEuPathDB" id="FungiDB:AeMF1_015817"/>
<evidence type="ECO:0000313" key="1">
    <source>
        <dbReference type="EMBL" id="KAF0737289.1"/>
    </source>
</evidence>
<reference evidence="1 2" key="1">
    <citation type="submission" date="2019-07" db="EMBL/GenBank/DDBJ databases">
        <title>Genomics analysis of Aphanomyces spp. identifies a new class of oomycete effector associated with host adaptation.</title>
        <authorList>
            <person name="Gaulin E."/>
        </authorList>
    </citation>
    <scope>NUCLEOTIDE SEQUENCE [LARGE SCALE GENOMIC DNA]</scope>
    <source>
        <strain evidence="1 2">ATCC 201684</strain>
    </source>
</reference>
<comment type="caution">
    <text evidence="1">The sequence shown here is derived from an EMBL/GenBank/DDBJ whole genome shotgun (WGS) entry which is preliminary data.</text>
</comment>
<dbReference type="AlphaFoldDB" id="A0A6G0XAV5"/>
<protein>
    <submittedName>
        <fullName evidence="1">Uncharacterized protein</fullName>
    </submittedName>
</protein>